<evidence type="ECO:0000256" key="1">
    <source>
        <dbReference type="SAM" id="Phobius"/>
    </source>
</evidence>
<evidence type="ECO:0000313" key="2">
    <source>
        <dbReference type="EMBL" id="MDI9240105.1"/>
    </source>
</evidence>
<keyword evidence="3" id="KW-1185">Reference proteome</keyword>
<proteinExistence type="predicted"/>
<keyword evidence="1" id="KW-0472">Membrane</keyword>
<feature type="transmembrane region" description="Helical" evidence="1">
    <location>
        <begin position="90"/>
        <end position="109"/>
    </location>
</feature>
<feature type="transmembrane region" description="Helical" evidence="1">
    <location>
        <begin position="12"/>
        <end position="32"/>
    </location>
</feature>
<reference evidence="2 3" key="1">
    <citation type="submission" date="2023-05" db="EMBL/GenBank/DDBJ databases">
        <title>Lysobacter sp. strain LF1 Genome sequencing and assembly.</title>
        <authorList>
            <person name="Jung Y."/>
        </authorList>
    </citation>
    <scope>NUCLEOTIDE SEQUENCE [LARGE SCALE GENOMIC DNA]</scope>
    <source>
        <strain evidence="2 3">LF1</strain>
    </source>
</reference>
<feature type="transmembrane region" description="Helical" evidence="1">
    <location>
        <begin position="44"/>
        <end position="69"/>
    </location>
</feature>
<evidence type="ECO:0000313" key="3">
    <source>
        <dbReference type="Proteomes" id="UP001321580"/>
    </source>
</evidence>
<accession>A0ABT6XIX3</accession>
<protein>
    <recommendedName>
        <fullName evidence="4">MFS transporter</fullName>
    </recommendedName>
</protein>
<keyword evidence="1" id="KW-0812">Transmembrane</keyword>
<keyword evidence="1" id="KW-1133">Transmembrane helix</keyword>
<sequence length="142" mass="15901">MAEDVAAANVNRSYQLAASSIAIFTFLLFFLYPKYAAGQVDGFSYQATLIVMGVATFSFAFSSFYYYGASVGGRLDDIERARYSRRGDRLWLLGCVLLFLAPSLILFAVKLLVVALVWFALWLVYVFFVLRNFPRVQTAGKG</sequence>
<comment type="caution">
    <text evidence="2">The sequence shown here is derived from an EMBL/GenBank/DDBJ whole genome shotgun (WGS) entry which is preliminary data.</text>
</comment>
<dbReference type="RefSeq" id="WP_283213459.1">
    <property type="nucleotide sequence ID" value="NZ_JASGBI010000001.1"/>
</dbReference>
<gene>
    <name evidence="2" type="ORF">QLQ15_14415</name>
</gene>
<name>A0ABT6XIX3_9GAMM</name>
<feature type="transmembrane region" description="Helical" evidence="1">
    <location>
        <begin position="115"/>
        <end position="133"/>
    </location>
</feature>
<dbReference type="Proteomes" id="UP001321580">
    <property type="component" value="Unassembled WGS sequence"/>
</dbReference>
<organism evidence="2 3">
    <name type="scientific">Lysobacter stagni</name>
    <dbReference type="NCBI Taxonomy" id="3045172"/>
    <lineage>
        <taxon>Bacteria</taxon>
        <taxon>Pseudomonadati</taxon>
        <taxon>Pseudomonadota</taxon>
        <taxon>Gammaproteobacteria</taxon>
        <taxon>Lysobacterales</taxon>
        <taxon>Lysobacteraceae</taxon>
        <taxon>Lysobacter</taxon>
    </lineage>
</organism>
<evidence type="ECO:0008006" key="4">
    <source>
        <dbReference type="Google" id="ProtNLM"/>
    </source>
</evidence>
<dbReference type="EMBL" id="JASGBI010000001">
    <property type="protein sequence ID" value="MDI9240105.1"/>
    <property type="molecule type" value="Genomic_DNA"/>
</dbReference>